<evidence type="ECO:0000256" key="7">
    <source>
        <dbReference type="ARBA" id="ARBA00022989"/>
    </source>
</evidence>
<organism evidence="13 14">
    <name type="scientific">Trinickia dabaoshanensis</name>
    <dbReference type="NCBI Taxonomy" id="564714"/>
    <lineage>
        <taxon>Bacteria</taxon>
        <taxon>Pseudomonadati</taxon>
        <taxon>Pseudomonadota</taxon>
        <taxon>Betaproteobacteria</taxon>
        <taxon>Burkholderiales</taxon>
        <taxon>Burkholderiaceae</taxon>
        <taxon>Trinickia</taxon>
    </lineage>
</organism>
<dbReference type="EMBL" id="PNYA01000005">
    <property type="protein sequence ID" value="PMS21647.1"/>
    <property type="molecule type" value="Genomic_DNA"/>
</dbReference>
<name>A0A2N7VWW9_9BURK</name>
<keyword evidence="6 11" id="KW-0812">Transmembrane</keyword>
<dbReference type="SUPFAM" id="SSF54523">
    <property type="entry name" value="Pili subunits"/>
    <property type="match status" value="1"/>
</dbReference>
<keyword evidence="8 11" id="KW-0472">Membrane</keyword>
<feature type="transmembrane region" description="Helical" evidence="11">
    <location>
        <begin position="20"/>
        <end position="39"/>
    </location>
</feature>
<protein>
    <recommendedName>
        <fullName evidence="2">Type II secretion system protein H</fullName>
    </recommendedName>
    <alternativeName>
        <fullName evidence="10">General secretion pathway protein H</fullName>
    </alternativeName>
</protein>
<sequence>MPRYPSRRPHRRSAAGFTLLEMLVVLLIVGLLTAVVALAPSRNRRSDLAEEAQRLATLLESAGDEAQVRSSEIAWEPGGGGYRFYLRDDGGKWRPMQDDPFHDRHWSTDVTNVSIRYSGSGKTLSRIVFGEESIAPPVTITLSSGAAHLNVISTGIGNFVVRKP</sequence>
<feature type="domain" description="General secretion pathway GspH" evidence="12">
    <location>
        <begin position="51"/>
        <end position="151"/>
    </location>
</feature>
<gene>
    <name evidence="13" type="primary">gspH</name>
    <name evidence="13" type="ORF">C0Z18_07275</name>
</gene>
<dbReference type="OrthoDB" id="9154196at2"/>
<dbReference type="Proteomes" id="UP000235616">
    <property type="component" value="Unassembled WGS sequence"/>
</dbReference>
<evidence type="ECO:0000256" key="9">
    <source>
        <dbReference type="ARBA" id="ARBA00025772"/>
    </source>
</evidence>
<dbReference type="InterPro" id="IPR022346">
    <property type="entry name" value="T2SS_GspH"/>
</dbReference>
<reference evidence="13 14" key="1">
    <citation type="submission" date="2018-01" db="EMBL/GenBank/DDBJ databases">
        <title>Whole genome analyses suggest that Burkholderia sensu lato contains two further novel genera in the rhizoxinica-symbiotica group Mycetohabitans gen. nov., and Trinickia gen. nov.: implications for the evolution of diazotrophy and nodulation in the Burkholderiaceae.</title>
        <authorList>
            <person name="Estrada-de los Santos P."/>
            <person name="Palmer M."/>
            <person name="Chavez-Ramirez B."/>
            <person name="Beukes C."/>
            <person name="Steenkamp E.T."/>
            <person name="Hirsch A.M."/>
            <person name="Manyaka P."/>
            <person name="Maluk M."/>
            <person name="Lafos M."/>
            <person name="Crook M."/>
            <person name="Gross E."/>
            <person name="Simon M.F."/>
            <person name="Bueno dos Reis Junior F."/>
            <person name="Poole P.S."/>
            <person name="Venter S.N."/>
            <person name="James E.K."/>
        </authorList>
    </citation>
    <scope>NUCLEOTIDE SEQUENCE [LARGE SCALE GENOMIC DNA]</scope>
    <source>
        <strain evidence="13 14">GIMN1.004</strain>
    </source>
</reference>
<dbReference type="NCBIfam" id="TIGR02532">
    <property type="entry name" value="IV_pilin_GFxxxE"/>
    <property type="match status" value="1"/>
</dbReference>
<keyword evidence="14" id="KW-1185">Reference proteome</keyword>
<evidence type="ECO:0000256" key="8">
    <source>
        <dbReference type="ARBA" id="ARBA00023136"/>
    </source>
</evidence>
<evidence type="ECO:0000259" key="12">
    <source>
        <dbReference type="Pfam" id="PF12019"/>
    </source>
</evidence>
<proteinExistence type="inferred from homology"/>
<evidence type="ECO:0000256" key="11">
    <source>
        <dbReference type="SAM" id="Phobius"/>
    </source>
</evidence>
<dbReference type="Pfam" id="PF12019">
    <property type="entry name" value="GspH"/>
    <property type="match status" value="1"/>
</dbReference>
<evidence type="ECO:0000256" key="10">
    <source>
        <dbReference type="ARBA" id="ARBA00030775"/>
    </source>
</evidence>
<dbReference type="InterPro" id="IPR045584">
    <property type="entry name" value="Pilin-like"/>
</dbReference>
<dbReference type="Gene3D" id="3.55.40.10">
    <property type="entry name" value="minor pseudopilin epsh domain"/>
    <property type="match status" value="1"/>
</dbReference>
<comment type="similarity">
    <text evidence="9">Belongs to the GSP H family.</text>
</comment>
<evidence type="ECO:0000313" key="14">
    <source>
        <dbReference type="Proteomes" id="UP000235616"/>
    </source>
</evidence>
<keyword evidence="7 11" id="KW-1133">Transmembrane helix</keyword>
<dbReference type="InterPro" id="IPR012902">
    <property type="entry name" value="N_methyl_site"/>
</dbReference>
<dbReference type="GO" id="GO:0005886">
    <property type="term" value="C:plasma membrane"/>
    <property type="evidence" value="ECO:0007669"/>
    <property type="project" value="UniProtKB-SubCell"/>
</dbReference>
<dbReference type="PROSITE" id="PS00409">
    <property type="entry name" value="PROKAR_NTER_METHYL"/>
    <property type="match status" value="1"/>
</dbReference>
<keyword evidence="4" id="KW-0488">Methylation</keyword>
<evidence type="ECO:0000256" key="5">
    <source>
        <dbReference type="ARBA" id="ARBA00022519"/>
    </source>
</evidence>
<dbReference type="AlphaFoldDB" id="A0A2N7VWW9"/>
<evidence type="ECO:0000313" key="13">
    <source>
        <dbReference type="EMBL" id="PMS21647.1"/>
    </source>
</evidence>
<accession>A0A2N7VWW9</accession>
<comment type="caution">
    <text evidence="13">The sequence shown here is derived from an EMBL/GenBank/DDBJ whole genome shotgun (WGS) entry which is preliminary data.</text>
</comment>
<comment type="subcellular location">
    <subcellularLocation>
        <location evidence="1">Cell inner membrane</location>
        <topology evidence="1">Single-pass membrane protein</topology>
    </subcellularLocation>
</comment>
<keyword evidence="3" id="KW-1003">Cell membrane</keyword>
<evidence type="ECO:0000256" key="4">
    <source>
        <dbReference type="ARBA" id="ARBA00022481"/>
    </source>
</evidence>
<dbReference type="RefSeq" id="WP_102644713.1">
    <property type="nucleotide sequence ID" value="NZ_PNYA01000005.1"/>
</dbReference>
<evidence type="ECO:0000256" key="6">
    <source>
        <dbReference type="ARBA" id="ARBA00022692"/>
    </source>
</evidence>
<dbReference type="GO" id="GO:0015628">
    <property type="term" value="P:protein secretion by the type II secretion system"/>
    <property type="evidence" value="ECO:0007669"/>
    <property type="project" value="InterPro"/>
</dbReference>
<evidence type="ECO:0000256" key="3">
    <source>
        <dbReference type="ARBA" id="ARBA00022475"/>
    </source>
</evidence>
<evidence type="ECO:0000256" key="1">
    <source>
        <dbReference type="ARBA" id="ARBA00004377"/>
    </source>
</evidence>
<dbReference type="Pfam" id="PF07963">
    <property type="entry name" value="N_methyl"/>
    <property type="match status" value="1"/>
</dbReference>
<dbReference type="GO" id="GO:0015627">
    <property type="term" value="C:type II protein secretion system complex"/>
    <property type="evidence" value="ECO:0007669"/>
    <property type="project" value="InterPro"/>
</dbReference>
<evidence type="ECO:0000256" key="2">
    <source>
        <dbReference type="ARBA" id="ARBA00021549"/>
    </source>
</evidence>
<keyword evidence="5" id="KW-0997">Cell inner membrane</keyword>